<gene>
    <name evidence="2" type="ORF">SCD_n00547</name>
</gene>
<dbReference type="STRING" id="1163617.SCD_n00547"/>
<organism evidence="2 3">
    <name type="scientific">Sulfuricella denitrificans (strain DSM 22764 / NBRC 105220 / skB26)</name>
    <dbReference type="NCBI Taxonomy" id="1163617"/>
    <lineage>
        <taxon>Bacteria</taxon>
        <taxon>Pseudomonadati</taxon>
        <taxon>Pseudomonadota</taxon>
        <taxon>Betaproteobacteria</taxon>
        <taxon>Nitrosomonadales</taxon>
        <taxon>Sulfuricellaceae</taxon>
        <taxon>Sulfuricella</taxon>
    </lineage>
</organism>
<sequence length="75" mass="8197">MKTIGLIVLLLATVLLTACEEKPYKAPVPHTEPDKSATKLFEPQREALDKAKGVGKTLEQASQEQKEAVEKSTGY</sequence>
<keyword evidence="3" id="KW-1185">Reference proteome</keyword>
<dbReference type="OrthoDB" id="9923959at2"/>
<dbReference type="KEGG" id="sdr:SCD_n00547"/>
<dbReference type="Proteomes" id="UP000015559">
    <property type="component" value="Chromosome"/>
</dbReference>
<evidence type="ECO:0008006" key="4">
    <source>
        <dbReference type="Google" id="ProtNLM"/>
    </source>
</evidence>
<dbReference type="RefSeq" id="WP_009206658.1">
    <property type="nucleotide sequence ID" value="NC_022357.1"/>
</dbReference>
<dbReference type="PROSITE" id="PS51257">
    <property type="entry name" value="PROKAR_LIPOPROTEIN"/>
    <property type="match status" value="1"/>
</dbReference>
<accession>S6AIN2</accession>
<evidence type="ECO:0000313" key="3">
    <source>
        <dbReference type="Proteomes" id="UP000015559"/>
    </source>
</evidence>
<dbReference type="EMBL" id="AP013066">
    <property type="protein sequence ID" value="BAN34394.1"/>
    <property type="molecule type" value="Genomic_DNA"/>
</dbReference>
<evidence type="ECO:0000256" key="1">
    <source>
        <dbReference type="SAM" id="MobiDB-lite"/>
    </source>
</evidence>
<protein>
    <recommendedName>
        <fullName evidence="4">Lipoprotein</fullName>
    </recommendedName>
</protein>
<evidence type="ECO:0000313" key="2">
    <source>
        <dbReference type="EMBL" id="BAN34394.1"/>
    </source>
</evidence>
<dbReference type="HOGENOM" id="CLU_2669712_0_0_4"/>
<name>S6AIN2_SULDS</name>
<dbReference type="AlphaFoldDB" id="S6AIN2"/>
<reference evidence="2 3" key="1">
    <citation type="journal article" date="2012" name="Appl. Environ. Microbiol.">
        <title>Draft genome sequence of a psychrotolerant sulfur-oxidizing bacterium, Sulfuricella denitrificans skB26, and proteomic insights into cold adaptation.</title>
        <authorList>
            <person name="Watanabe T."/>
            <person name="Kojima H."/>
            <person name="Fukui M."/>
        </authorList>
    </citation>
    <scope>NUCLEOTIDE SEQUENCE [LARGE SCALE GENOMIC DNA]</scope>
    <source>
        <strain evidence="3">skB26</strain>
    </source>
</reference>
<feature type="region of interest" description="Disordered" evidence="1">
    <location>
        <begin position="50"/>
        <end position="75"/>
    </location>
</feature>
<feature type="compositionally biased region" description="Basic and acidic residues" evidence="1">
    <location>
        <begin position="64"/>
        <end position="75"/>
    </location>
</feature>
<proteinExistence type="predicted"/>